<name>A0A2X2BY76_PSELU</name>
<dbReference type="EMBL" id="UAUF01000002">
    <property type="protein sequence ID" value="SPY99943.1"/>
    <property type="molecule type" value="Genomic_DNA"/>
</dbReference>
<gene>
    <name evidence="1" type="ORF">I5Q09_19905</name>
    <name evidence="2" type="ORF">NCTC11842_00088</name>
</gene>
<evidence type="ECO:0000313" key="3">
    <source>
        <dbReference type="Proteomes" id="UP000250443"/>
    </source>
</evidence>
<accession>A0A2X2BY76</accession>
<evidence type="ECO:0000313" key="4">
    <source>
        <dbReference type="Proteomes" id="UP000638986"/>
    </source>
</evidence>
<reference evidence="2 3" key="1">
    <citation type="submission" date="2018-06" db="EMBL/GenBank/DDBJ databases">
        <authorList>
            <consortium name="Pathogen Informatics"/>
            <person name="Doyle S."/>
        </authorList>
    </citation>
    <scope>NUCLEOTIDE SEQUENCE [LARGE SCALE GENOMIC DNA]</scope>
    <source>
        <strain evidence="2 3">NCTC11842</strain>
    </source>
</reference>
<dbReference type="Proteomes" id="UP000638986">
    <property type="component" value="Unassembled WGS sequence"/>
</dbReference>
<sequence length="272" mass="29487">MLIDGDRQLLRFKASWQTVRHEDLLGLLAIRSQLLDHLAAGHIMGDTQRLCSARDALLGHAVVFLERFQPINEILIVELSLALTAKRQLIAKTLSTAILSRDIKGTLTLDNFQALSLASLVSKDYPGAQNIAVALTEACNCGAFDKLSCTEGMLWGKAIQHFVVGDSVRSERAVHELQQLHISRANRELGKLKRGSASNFQPFDMLDLPSAALLALIEVSGQATYPLSEAAHACGYALGVSATKLHPFAGVGSFDRANLAHSERSVHLSDKA</sequence>
<dbReference type="AlphaFoldDB" id="A0A2X2BY76"/>
<organism evidence="2 3">
    <name type="scientific">Pseudomonas luteola</name>
    <dbReference type="NCBI Taxonomy" id="47886"/>
    <lineage>
        <taxon>Bacteria</taxon>
        <taxon>Pseudomonadati</taxon>
        <taxon>Pseudomonadota</taxon>
        <taxon>Gammaproteobacteria</taxon>
        <taxon>Pseudomonadales</taxon>
        <taxon>Pseudomonadaceae</taxon>
        <taxon>Pseudomonas</taxon>
    </lineage>
</organism>
<evidence type="ECO:0000313" key="1">
    <source>
        <dbReference type="EMBL" id="MBH3440952.1"/>
    </source>
</evidence>
<protein>
    <submittedName>
        <fullName evidence="2">Uncharacterized protein</fullName>
    </submittedName>
</protein>
<dbReference type="RefSeq" id="WP_112297438.1">
    <property type="nucleotide sequence ID" value="NZ_JAAMQY010000010.1"/>
</dbReference>
<reference evidence="1 4" key="2">
    <citation type="submission" date="2020-11" db="EMBL/GenBank/DDBJ databases">
        <title>Enhanced detection system for hospital associated transmission using whole genome sequencing surveillance.</title>
        <authorList>
            <person name="Harrison L.H."/>
            <person name="Van Tyne D."/>
            <person name="Marsh J.W."/>
            <person name="Griffith M.P."/>
            <person name="Snyder D.J."/>
            <person name="Cooper V.S."/>
            <person name="Mustapha M."/>
        </authorList>
    </citation>
    <scope>NUCLEOTIDE SEQUENCE [LARGE SCALE GENOMIC DNA]</scope>
    <source>
        <strain evidence="1 4">PSB00013</strain>
    </source>
</reference>
<dbReference type="EMBL" id="JADTXM010000015">
    <property type="protein sequence ID" value="MBH3440952.1"/>
    <property type="molecule type" value="Genomic_DNA"/>
</dbReference>
<proteinExistence type="predicted"/>
<evidence type="ECO:0000313" key="2">
    <source>
        <dbReference type="EMBL" id="SPY99943.1"/>
    </source>
</evidence>
<dbReference type="Proteomes" id="UP000250443">
    <property type="component" value="Unassembled WGS sequence"/>
</dbReference>